<organism evidence="1 2">
    <name type="scientific">Trichonephila inaurata madagascariensis</name>
    <dbReference type="NCBI Taxonomy" id="2747483"/>
    <lineage>
        <taxon>Eukaryota</taxon>
        <taxon>Metazoa</taxon>
        <taxon>Ecdysozoa</taxon>
        <taxon>Arthropoda</taxon>
        <taxon>Chelicerata</taxon>
        <taxon>Arachnida</taxon>
        <taxon>Araneae</taxon>
        <taxon>Araneomorphae</taxon>
        <taxon>Entelegynae</taxon>
        <taxon>Araneoidea</taxon>
        <taxon>Nephilidae</taxon>
        <taxon>Trichonephila</taxon>
        <taxon>Trichonephila inaurata</taxon>
    </lineage>
</organism>
<keyword evidence="2" id="KW-1185">Reference proteome</keyword>
<sequence length="95" mass="10470">MSSSEEILPQIGRSLLLLYSPLKKKTASPNEDVVFFADWGEGLNFFSRSGGKMWTSEDLDEGVELSTDPEEVGALSEDWDDGVELFSDSGGRCIF</sequence>
<evidence type="ECO:0000313" key="2">
    <source>
        <dbReference type="Proteomes" id="UP000886998"/>
    </source>
</evidence>
<dbReference type="EMBL" id="BMAV01025316">
    <property type="protein sequence ID" value="GFS40508.1"/>
    <property type="molecule type" value="Genomic_DNA"/>
</dbReference>
<proteinExistence type="predicted"/>
<dbReference type="AlphaFoldDB" id="A0A8X6JL26"/>
<name>A0A8X6JL26_9ARAC</name>
<reference evidence="1" key="1">
    <citation type="submission" date="2020-08" db="EMBL/GenBank/DDBJ databases">
        <title>Multicomponent nature underlies the extraordinary mechanical properties of spider dragline silk.</title>
        <authorList>
            <person name="Kono N."/>
            <person name="Nakamura H."/>
            <person name="Mori M."/>
            <person name="Yoshida Y."/>
            <person name="Ohtoshi R."/>
            <person name="Malay A.D."/>
            <person name="Moran D.A.P."/>
            <person name="Tomita M."/>
            <person name="Numata K."/>
            <person name="Arakawa K."/>
        </authorList>
    </citation>
    <scope>NUCLEOTIDE SEQUENCE</scope>
</reference>
<accession>A0A8X6JL26</accession>
<protein>
    <submittedName>
        <fullName evidence="1">Uncharacterized protein</fullName>
    </submittedName>
</protein>
<evidence type="ECO:0000313" key="1">
    <source>
        <dbReference type="EMBL" id="GFS40508.1"/>
    </source>
</evidence>
<comment type="caution">
    <text evidence="1">The sequence shown here is derived from an EMBL/GenBank/DDBJ whole genome shotgun (WGS) entry which is preliminary data.</text>
</comment>
<gene>
    <name evidence="1" type="ORF">TNIN_458881</name>
</gene>
<dbReference type="Proteomes" id="UP000886998">
    <property type="component" value="Unassembled WGS sequence"/>
</dbReference>